<dbReference type="EMBL" id="LAVV01007643">
    <property type="protein sequence ID" value="KNZ55260.1"/>
    <property type="molecule type" value="Genomic_DNA"/>
</dbReference>
<proteinExistence type="predicted"/>
<evidence type="ECO:0000313" key="1">
    <source>
        <dbReference type="EMBL" id="KNZ55260.1"/>
    </source>
</evidence>
<organism evidence="1 2">
    <name type="scientific">Puccinia sorghi</name>
    <dbReference type="NCBI Taxonomy" id="27349"/>
    <lineage>
        <taxon>Eukaryota</taxon>
        <taxon>Fungi</taxon>
        <taxon>Dikarya</taxon>
        <taxon>Basidiomycota</taxon>
        <taxon>Pucciniomycotina</taxon>
        <taxon>Pucciniomycetes</taxon>
        <taxon>Pucciniales</taxon>
        <taxon>Pucciniaceae</taxon>
        <taxon>Puccinia</taxon>
    </lineage>
</organism>
<evidence type="ECO:0000313" key="2">
    <source>
        <dbReference type="Proteomes" id="UP000037035"/>
    </source>
</evidence>
<name>A0A0L6V541_9BASI</name>
<dbReference type="OrthoDB" id="120976at2759"/>
<dbReference type="Proteomes" id="UP000037035">
    <property type="component" value="Unassembled WGS sequence"/>
</dbReference>
<gene>
    <name evidence="1" type="ORF">VP01_2727g4</name>
</gene>
<reference evidence="1 2" key="1">
    <citation type="submission" date="2015-08" db="EMBL/GenBank/DDBJ databases">
        <title>Next Generation Sequencing and Analysis of the Genome of Puccinia sorghi L Schw, the Causal Agent of Maize Common Rust.</title>
        <authorList>
            <person name="Rochi L."/>
            <person name="Burguener G."/>
            <person name="Darino M."/>
            <person name="Turjanski A."/>
            <person name="Kreff E."/>
            <person name="Dieguez M.J."/>
            <person name="Sacco F."/>
        </authorList>
    </citation>
    <scope>NUCLEOTIDE SEQUENCE [LARGE SCALE GENOMIC DNA]</scope>
    <source>
        <strain evidence="1 2">RO10H11247</strain>
    </source>
</reference>
<dbReference type="AlphaFoldDB" id="A0A0L6V541"/>
<keyword evidence="2" id="KW-1185">Reference proteome</keyword>
<sequence length="163" mass="17944">MLHLTSRRRQCRIRIYTIILLIDAWDHPDAAISPNSMSFMNSDGSAVGNTLLTETSPKSHSFPKWTGASSISPSYPSFTAPDLAAAVIQDEDEESLLFPSAPLLQEYHSPALQALSTITNWSSSDSSNLISLRLDHCNLKNKQLDTLAHGICISKLKHVVELI</sequence>
<accession>A0A0L6V541</accession>
<protein>
    <submittedName>
        <fullName evidence="1">Uncharacterized protein</fullName>
    </submittedName>
</protein>
<dbReference type="VEuPathDB" id="FungiDB:VP01_2727g4"/>
<comment type="caution">
    <text evidence="1">The sequence shown here is derived from an EMBL/GenBank/DDBJ whole genome shotgun (WGS) entry which is preliminary data.</text>
</comment>